<evidence type="ECO:0000313" key="2">
    <source>
        <dbReference type="EMBL" id="CAF1351374.1"/>
    </source>
</evidence>
<dbReference type="EMBL" id="CAJOBC010086779">
    <property type="protein sequence ID" value="CAF4348377.1"/>
    <property type="molecule type" value="Genomic_DNA"/>
</dbReference>
<dbReference type="PANTHER" id="PTHR33845">
    <property type="entry name" value="C2H2-TYPE DOMAIN-CONTAINING PROTEIN"/>
    <property type="match status" value="1"/>
</dbReference>
<dbReference type="EMBL" id="CAJNOK010022655">
    <property type="protein sequence ID" value="CAF1351374.1"/>
    <property type="molecule type" value="Genomic_DNA"/>
</dbReference>
<dbReference type="Proteomes" id="UP000677228">
    <property type="component" value="Unassembled WGS sequence"/>
</dbReference>
<evidence type="ECO:0000313" key="6">
    <source>
        <dbReference type="Proteomes" id="UP000663829"/>
    </source>
</evidence>
<sequence>MNETFSAIEICINKIGDSALRERLSHRLQHHVRIIIEWKAHQLRLAHQYYARTELLQQLDEETVFLYIDWAMKWLPVRYREAQRDFFAKRDLLWHVSYVIRKAPIDQSSQLVSQSSSFSQSTTSQQSDVSKSEQLSSSSPSPPSSRTPYQHKTFVHVFDQCVQNGKTVLSILRYMILRLKEEFPGIKYAHIRADNAGCYHGAETLLSTSTLYKETGIWIKSMDFCDPQGGKGPCDRMAAVIKCQIRSFINQKNNCTTAVEFYKAASSTKGLEIHACAIDVQNVQKIEWPGVSNFHNIEYTSNEVRVWRSWKIGEGKPFKWSKISALKSINVLNSIFTPNQKSLWILESKTNESLESVHDQPLPSLPFQFHVLKHASQKTSTTQLKQQWAALTKKPAIQFSDKQKKYLTDKSEQGVQGMKWDPQAVALEIKVRSSSTGTPLFDHHEWLTDTQIKGFSGRLAAARRKRQSPPSATKPQRSSASQLSQSDSDEESEELDTTVLDVDEIISRVADQSASKAVLHPTTASTNIQQHKKTDISMDDIQSVVKRQHK</sequence>
<feature type="region of interest" description="Disordered" evidence="1">
    <location>
        <begin position="457"/>
        <end position="550"/>
    </location>
</feature>
<dbReference type="EMBL" id="CAJNOQ010021294">
    <property type="protein sequence ID" value="CAF1483980.1"/>
    <property type="molecule type" value="Genomic_DNA"/>
</dbReference>
<evidence type="ECO:0000313" key="4">
    <source>
        <dbReference type="EMBL" id="CAF4161920.1"/>
    </source>
</evidence>
<dbReference type="PANTHER" id="PTHR33845:SF1">
    <property type="entry name" value="C2H2-TYPE DOMAIN-CONTAINING PROTEIN"/>
    <property type="match status" value="1"/>
</dbReference>
<protein>
    <submittedName>
        <fullName evidence="3">Uncharacterized protein</fullName>
    </submittedName>
</protein>
<organism evidence="3 6">
    <name type="scientific">Didymodactylos carnosus</name>
    <dbReference type="NCBI Taxonomy" id="1234261"/>
    <lineage>
        <taxon>Eukaryota</taxon>
        <taxon>Metazoa</taxon>
        <taxon>Spiralia</taxon>
        <taxon>Gnathifera</taxon>
        <taxon>Rotifera</taxon>
        <taxon>Eurotatoria</taxon>
        <taxon>Bdelloidea</taxon>
        <taxon>Philodinida</taxon>
        <taxon>Philodinidae</taxon>
        <taxon>Didymodactylos</taxon>
    </lineage>
</organism>
<dbReference type="OrthoDB" id="10058880at2759"/>
<dbReference type="Proteomes" id="UP000682733">
    <property type="component" value="Unassembled WGS sequence"/>
</dbReference>
<feature type="region of interest" description="Disordered" evidence="1">
    <location>
        <begin position="116"/>
        <end position="148"/>
    </location>
</feature>
<dbReference type="Proteomes" id="UP000681722">
    <property type="component" value="Unassembled WGS sequence"/>
</dbReference>
<gene>
    <name evidence="3" type="ORF">GPM918_LOCUS35960</name>
    <name evidence="2" type="ORF">OVA965_LOCUS30813</name>
    <name evidence="5" type="ORF">SRO942_LOCUS36686</name>
    <name evidence="4" type="ORF">TMI583_LOCUS31623</name>
</gene>
<accession>A0A815S666</accession>
<comment type="caution">
    <text evidence="3">The sequence shown here is derived from an EMBL/GenBank/DDBJ whole genome shotgun (WGS) entry which is preliminary data.</text>
</comment>
<evidence type="ECO:0000313" key="5">
    <source>
        <dbReference type="EMBL" id="CAF4348377.1"/>
    </source>
</evidence>
<dbReference type="AlphaFoldDB" id="A0A815S666"/>
<feature type="compositionally biased region" description="Polar residues" evidence="1">
    <location>
        <begin position="468"/>
        <end position="477"/>
    </location>
</feature>
<reference evidence="3" key="1">
    <citation type="submission" date="2021-02" db="EMBL/GenBank/DDBJ databases">
        <authorList>
            <person name="Nowell W R."/>
        </authorList>
    </citation>
    <scope>NUCLEOTIDE SEQUENCE</scope>
</reference>
<keyword evidence="6" id="KW-1185">Reference proteome</keyword>
<feature type="compositionally biased region" description="Acidic residues" evidence="1">
    <location>
        <begin position="487"/>
        <end position="504"/>
    </location>
</feature>
<proteinExistence type="predicted"/>
<dbReference type="Proteomes" id="UP000663829">
    <property type="component" value="Unassembled WGS sequence"/>
</dbReference>
<evidence type="ECO:0000256" key="1">
    <source>
        <dbReference type="SAM" id="MobiDB-lite"/>
    </source>
</evidence>
<feature type="compositionally biased region" description="Low complexity" evidence="1">
    <location>
        <begin position="116"/>
        <end position="129"/>
    </location>
</feature>
<evidence type="ECO:0000313" key="3">
    <source>
        <dbReference type="EMBL" id="CAF1483980.1"/>
    </source>
</evidence>
<dbReference type="EMBL" id="CAJOBA010044295">
    <property type="protein sequence ID" value="CAF4161920.1"/>
    <property type="molecule type" value="Genomic_DNA"/>
</dbReference>
<name>A0A815S666_9BILA</name>